<dbReference type="Proteomes" id="UP000694420">
    <property type="component" value="Unplaced"/>
</dbReference>
<keyword evidence="3" id="KW-1133">Transmembrane helix</keyword>
<dbReference type="GO" id="GO:0045780">
    <property type="term" value="P:positive regulation of bone resorption"/>
    <property type="evidence" value="ECO:0007669"/>
    <property type="project" value="TreeGrafter"/>
</dbReference>
<keyword evidence="3" id="KW-0472">Membrane</keyword>
<dbReference type="GO" id="GO:0009897">
    <property type="term" value="C:external side of plasma membrane"/>
    <property type="evidence" value="ECO:0007669"/>
    <property type="project" value="TreeGrafter"/>
</dbReference>
<dbReference type="GO" id="GO:0005031">
    <property type="term" value="F:tumor necrosis factor receptor activity"/>
    <property type="evidence" value="ECO:0007669"/>
    <property type="project" value="TreeGrafter"/>
</dbReference>
<dbReference type="PANTHER" id="PTHR47134">
    <property type="entry name" value="TUMOR NECROSIS FACTOR RECEPTOR SUPERFAMILY MEMBER 11A"/>
    <property type="match status" value="1"/>
</dbReference>
<keyword evidence="4" id="KW-0732">Signal</keyword>
<sequence length="573" mass="60760">SGVQGRRKRGALVLTSFLAFSPQLSRQVTPPCESERHYEHAGRCCGKCEPGKYMSAKCTGTSDSVCQPCGPNEYMDVWNEEDKCLLHKICDQGKALQEVHPGNSTFQRQCACTAGYHWSDDCDCCQRNTVCAPGFGVKHPVQQDKDTLCAPCPTGYFSKVASATEGCKSWTKILYVLIVILFFVALIGIVVFIIYYKNKGKKLTGTLQLMVFLNEPPRDVFVDTGVTNAAAPHISEGMCLLAPDAYSPHGNTCCTSTHLLCMNSSPRTAPCGVAGNLQEFSVVSETGDDHFPPVPMEDEYTDKDLNTADYLSLLSQPDSKTVSTFSEPVEIGENDSLNQCFSGVGSTEDVSAAQGLNPSSKTDSPRAAVDKYLQKSCVQAPSCPKEADTKDTDGLRSQPYGAAADGAPSSPETGSHAQCTCGLHVLSAGQSTLASDRAVEDASSEGTDAKSQRTRSTSGTSSSTSDLPPASGNVTGNSNSTFISSGQVMNFKGDIIVVYVSQNSQEGAPAAGAAPESVGSPVQEENASRCETFAGTAPHYKEKCAEGHGAYAAASQPVQEEGRLGHCSEKVLN</sequence>
<evidence type="ECO:0000256" key="3">
    <source>
        <dbReference type="SAM" id="Phobius"/>
    </source>
</evidence>
<dbReference type="InterPro" id="IPR041648">
    <property type="entry name" value="RANK_CRD_2"/>
</dbReference>
<feature type="domain" description="TNFR-Cys" evidence="5">
    <location>
        <begin position="31"/>
        <end position="66"/>
    </location>
</feature>
<evidence type="ECO:0000313" key="6">
    <source>
        <dbReference type="Ensembl" id="ENSNPEP00000014769.1"/>
    </source>
</evidence>
<protein>
    <submittedName>
        <fullName evidence="6">TNF receptor superfamily member 11a</fullName>
    </submittedName>
</protein>
<feature type="compositionally biased region" description="Basic and acidic residues" evidence="2">
    <location>
        <begin position="385"/>
        <end position="394"/>
    </location>
</feature>
<keyword evidence="1" id="KW-1015">Disulfide bond</keyword>
<dbReference type="GO" id="GO:0019955">
    <property type="term" value="F:cytokine binding"/>
    <property type="evidence" value="ECO:0007669"/>
    <property type="project" value="TreeGrafter"/>
</dbReference>
<keyword evidence="3" id="KW-0812">Transmembrane</keyword>
<gene>
    <name evidence="6" type="primary">TNFRSF11A</name>
</gene>
<evidence type="ECO:0000256" key="2">
    <source>
        <dbReference type="SAM" id="MobiDB-lite"/>
    </source>
</evidence>
<reference evidence="6" key="1">
    <citation type="submission" date="2025-08" db="UniProtKB">
        <authorList>
            <consortium name="Ensembl"/>
        </authorList>
    </citation>
    <scope>IDENTIFICATION</scope>
</reference>
<evidence type="ECO:0000256" key="4">
    <source>
        <dbReference type="SAM" id="SignalP"/>
    </source>
</evidence>
<evidence type="ECO:0000313" key="7">
    <source>
        <dbReference type="Proteomes" id="UP000694420"/>
    </source>
</evidence>
<comment type="caution">
    <text evidence="1">Lacks conserved residue(s) required for the propagation of feature annotation.</text>
</comment>
<dbReference type="InterPro" id="IPR034040">
    <property type="entry name" value="TNFRSF11A_N"/>
</dbReference>
<dbReference type="SMART" id="SM00208">
    <property type="entry name" value="TNFR"/>
    <property type="match status" value="3"/>
</dbReference>
<feature type="region of interest" description="Disordered" evidence="2">
    <location>
        <begin position="380"/>
        <end position="416"/>
    </location>
</feature>
<dbReference type="AlphaFoldDB" id="A0A8C6ZJS8"/>
<proteinExistence type="predicted"/>
<dbReference type="SUPFAM" id="SSF57586">
    <property type="entry name" value="TNF receptor-like"/>
    <property type="match status" value="2"/>
</dbReference>
<dbReference type="PRINTS" id="PR01974">
    <property type="entry name" value="TNFACTORR11A"/>
</dbReference>
<reference evidence="6" key="2">
    <citation type="submission" date="2025-09" db="UniProtKB">
        <authorList>
            <consortium name="Ensembl"/>
        </authorList>
    </citation>
    <scope>IDENTIFICATION</scope>
</reference>
<dbReference type="Ensembl" id="ENSNPET00000015131.1">
    <property type="protein sequence ID" value="ENSNPEP00000014769.1"/>
    <property type="gene ID" value="ENSNPEG00000011037.1"/>
</dbReference>
<feature type="repeat" description="TNFR-Cys" evidence="1">
    <location>
        <begin position="31"/>
        <end position="66"/>
    </location>
</feature>
<dbReference type="GO" id="GO:0001503">
    <property type="term" value="P:ossification"/>
    <property type="evidence" value="ECO:0007669"/>
    <property type="project" value="TreeGrafter"/>
</dbReference>
<dbReference type="CDD" id="cd13411">
    <property type="entry name" value="TNFRSF11A"/>
    <property type="match status" value="1"/>
</dbReference>
<dbReference type="PROSITE" id="PS50050">
    <property type="entry name" value="TNFR_NGFR_2"/>
    <property type="match status" value="1"/>
</dbReference>
<dbReference type="Pfam" id="PF18278">
    <property type="entry name" value="RANK_CRD_2"/>
    <property type="match status" value="1"/>
</dbReference>
<accession>A0A8C6ZJS8</accession>
<dbReference type="GO" id="GO:0070555">
    <property type="term" value="P:response to interleukin-1"/>
    <property type="evidence" value="ECO:0007669"/>
    <property type="project" value="TreeGrafter"/>
</dbReference>
<feature type="transmembrane region" description="Helical" evidence="3">
    <location>
        <begin position="173"/>
        <end position="196"/>
    </location>
</feature>
<evidence type="ECO:0000256" key="1">
    <source>
        <dbReference type="PROSITE-ProRule" id="PRU00206"/>
    </source>
</evidence>
<feature type="compositionally biased region" description="Low complexity" evidence="2">
    <location>
        <begin position="454"/>
        <end position="465"/>
    </location>
</feature>
<dbReference type="InterPro" id="IPR001368">
    <property type="entry name" value="TNFR/NGFR_Cys_rich_reg"/>
</dbReference>
<feature type="disulfide bond" evidence="1">
    <location>
        <begin position="45"/>
        <end position="58"/>
    </location>
</feature>
<dbReference type="Gene3D" id="2.10.50.10">
    <property type="entry name" value="Tumor Necrosis Factor Receptor, subunit A, domain 2"/>
    <property type="match status" value="2"/>
</dbReference>
<dbReference type="InterPro" id="IPR053075">
    <property type="entry name" value="TNFRSF11A"/>
</dbReference>
<dbReference type="InterPro" id="IPR022361">
    <property type="entry name" value="TNFR_11A"/>
</dbReference>
<feature type="disulfide bond" evidence="1">
    <location>
        <begin position="48"/>
        <end position="66"/>
    </location>
</feature>
<dbReference type="GO" id="GO:0072674">
    <property type="term" value="P:multinuclear osteoclast differentiation"/>
    <property type="evidence" value="ECO:0007669"/>
    <property type="project" value="TreeGrafter"/>
</dbReference>
<feature type="region of interest" description="Disordered" evidence="2">
    <location>
        <begin position="432"/>
        <end position="478"/>
    </location>
</feature>
<name>A0A8C6ZJS8_NOTPE</name>
<dbReference type="PROSITE" id="PS00652">
    <property type="entry name" value="TNFR_NGFR_1"/>
    <property type="match status" value="1"/>
</dbReference>
<evidence type="ECO:0000259" key="5">
    <source>
        <dbReference type="PROSITE" id="PS50050"/>
    </source>
</evidence>
<feature type="chain" id="PRO_5034285205" evidence="4">
    <location>
        <begin position="27"/>
        <end position="573"/>
    </location>
</feature>
<keyword evidence="7" id="KW-1185">Reference proteome</keyword>
<organism evidence="6 7">
    <name type="scientific">Nothoprocta perdicaria</name>
    <name type="common">Chilean tinamou</name>
    <name type="synonym">Crypturus perdicarius</name>
    <dbReference type="NCBI Taxonomy" id="30464"/>
    <lineage>
        <taxon>Eukaryota</taxon>
        <taxon>Metazoa</taxon>
        <taxon>Chordata</taxon>
        <taxon>Craniata</taxon>
        <taxon>Vertebrata</taxon>
        <taxon>Euteleostomi</taxon>
        <taxon>Archelosauria</taxon>
        <taxon>Archosauria</taxon>
        <taxon>Dinosauria</taxon>
        <taxon>Saurischia</taxon>
        <taxon>Theropoda</taxon>
        <taxon>Coelurosauria</taxon>
        <taxon>Aves</taxon>
        <taxon>Palaeognathae</taxon>
        <taxon>Tinamiformes</taxon>
        <taxon>Tinamidae</taxon>
        <taxon>Nothoprocta</taxon>
    </lineage>
</organism>
<dbReference type="PANTHER" id="PTHR47134:SF1">
    <property type="entry name" value="TUMOR NECROSIS FACTOR RECEPTOR SUPERFAMILY MEMBER 11A"/>
    <property type="match status" value="1"/>
</dbReference>
<feature type="signal peptide" evidence="4">
    <location>
        <begin position="1"/>
        <end position="26"/>
    </location>
</feature>